<comment type="caution">
    <text evidence="2">The sequence shown here is derived from an EMBL/GenBank/DDBJ whole genome shotgun (WGS) entry which is preliminary data.</text>
</comment>
<dbReference type="EMBL" id="BHWB01000019">
    <property type="protein sequence ID" value="GCB37105.1"/>
    <property type="molecule type" value="Genomic_DNA"/>
</dbReference>
<protein>
    <submittedName>
        <fullName evidence="2">Uncharacterized protein</fullName>
    </submittedName>
</protein>
<evidence type="ECO:0000313" key="3">
    <source>
        <dbReference type="Proteomes" id="UP000288079"/>
    </source>
</evidence>
<evidence type="ECO:0000256" key="1">
    <source>
        <dbReference type="SAM" id="MobiDB-lite"/>
    </source>
</evidence>
<dbReference type="AlphaFoldDB" id="A0A401M051"/>
<reference evidence="2 3" key="1">
    <citation type="submission" date="2018-10" db="EMBL/GenBank/DDBJ databases">
        <title>Draft Genome Sequence of Bacteroides sp. KCTC 15687.</title>
        <authorList>
            <person name="Yu S.Y."/>
            <person name="Kim J.S."/>
            <person name="Oh B.S."/>
            <person name="Park S.H."/>
            <person name="Kang S.W."/>
            <person name="Park J.E."/>
            <person name="Choi S.H."/>
            <person name="Han K.I."/>
            <person name="Lee K.C."/>
            <person name="Eom M.K."/>
            <person name="Suh M.K."/>
            <person name="Lee D.H."/>
            <person name="Yoon H."/>
            <person name="Kim B."/>
            <person name="Yang S.J."/>
            <person name="Lee J.S."/>
            <person name="Lee J.H."/>
        </authorList>
    </citation>
    <scope>NUCLEOTIDE SEQUENCE [LARGE SCALE GENOMIC DNA]</scope>
    <source>
        <strain evidence="2 3">KCTC 15687</strain>
    </source>
</reference>
<keyword evidence="3" id="KW-1185">Reference proteome</keyword>
<evidence type="ECO:0000313" key="2">
    <source>
        <dbReference type="EMBL" id="GCB37105.1"/>
    </source>
</evidence>
<name>A0A401M051_9BACE</name>
<proteinExistence type="predicted"/>
<organism evidence="2 3">
    <name type="scientific">Bacteroides faecalis</name>
    <dbReference type="NCBI Taxonomy" id="2447885"/>
    <lineage>
        <taxon>Bacteria</taxon>
        <taxon>Pseudomonadati</taxon>
        <taxon>Bacteroidota</taxon>
        <taxon>Bacteroidia</taxon>
        <taxon>Bacteroidales</taxon>
        <taxon>Bacteroidaceae</taxon>
        <taxon>Bacteroides</taxon>
    </lineage>
</organism>
<dbReference type="Proteomes" id="UP000288079">
    <property type="component" value="Unassembled WGS sequence"/>
</dbReference>
<feature type="region of interest" description="Disordered" evidence="1">
    <location>
        <begin position="1"/>
        <end position="24"/>
    </location>
</feature>
<sequence>MPASRSAEIGVTVSGNKGDENNSFGDTAIDLLYRGTPRSESLSANVYLVLPVVSDIRNMVFLLI</sequence>
<accession>A0A401M051</accession>
<gene>
    <name evidence="2" type="ORF">KGMB02408_40500</name>
</gene>